<dbReference type="EMBL" id="JBHSDT010000003">
    <property type="protein sequence ID" value="MFC4402198.1"/>
    <property type="molecule type" value="Genomic_DNA"/>
</dbReference>
<organism evidence="2 3">
    <name type="scientific">Gracilibacillus xinjiangensis</name>
    <dbReference type="NCBI Taxonomy" id="1193282"/>
    <lineage>
        <taxon>Bacteria</taxon>
        <taxon>Bacillati</taxon>
        <taxon>Bacillota</taxon>
        <taxon>Bacilli</taxon>
        <taxon>Bacillales</taxon>
        <taxon>Bacillaceae</taxon>
        <taxon>Gracilibacillus</taxon>
    </lineage>
</organism>
<protein>
    <recommendedName>
        <fullName evidence="4">DUF4367 domain-containing protein</fullName>
    </recommendedName>
</protein>
<feature type="transmembrane region" description="Helical" evidence="1">
    <location>
        <begin position="42"/>
        <end position="65"/>
    </location>
</feature>
<dbReference type="RefSeq" id="WP_390249552.1">
    <property type="nucleotide sequence ID" value="NZ_JBHSDT010000003.1"/>
</dbReference>
<evidence type="ECO:0008006" key="4">
    <source>
        <dbReference type="Google" id="ProtNLM"/>
    </source>
</evidence>
<keyword evidence="1" id="KW-0472">Membrane</keyword>
<accession>A0ABV8WSU6</accession>
<comment type="caution">
    <text evidence="2">The sequence shown here is derived from an EMBL/GenBank/DDBJ whole genome shotgun (WGS) entry which is preliminary data.</text>
</comment>
<keyword evidence="1" id="KW-1133">Transmembrane helix</keyword>
<evidence type="ECO:0000256" key="1">
    <source>
        <dbReference type="SAM" id="Phobius"/>
    </source>
</evidence>
<name>A0ABV8WSU6_9BACI</name>
<keyword evidence="3" id="KW-1185">Reference proteome</keyword>
<dbReference type="Proteomes" id="UP001595882">
    <property type="component" value="Unassembled WGS sequence"/>
</dbReference>
<reference evidence="3" key="1">
    <citation type="journal article" date="2019" name="Int. J. Syst. Evol. Microbiol.">
        <title>The Global Catalogue of Microorganisms (GCM) 10K type strain sequencing project: providing services to taxonomists for standard genome sequencing and annotation.</title>
        <authorList>
            <consortium name="The Broad Institute Genomics Platform"/>
            <consortium name="The Broad Institute Genome Sequencing Center for Infectious Disease"/>
            <person name="Wu L."/>
            <person name="Ma J."/>
        </authorList>
    </citation>
    <scope>NUCLEOTIDE SEQUENCE [LARGE SCALE GENOMIC DNA]</scope>
    <source>
        <strain evidence="3">CCUG 37865</strain>
    </source>
</reference>
<gene>
    <name evidence="2" type="ORF">ACFOY7_03810</name>
</gene>
<keyword evidence="1" id="KW-0812">Transmembrane</keyword>
<proteinExistence type="predicted"/>
<sequence>MNNEVKREMEKIEIPEELHERAELGIKQVKQEERKRKIYPKWMIGTAAALMIIGASFSVGGSYMVDAAETLLGKIFETEEQEQIQADIQKAAPDPELGAEEAKGSLLQMEQHLKLAKEHLSPEDFEDYSQLIKESMEINVEMLATPEADQEKLDKRLLEIQAELDKYGIYALTIHTLEEAQTMVSYPIKHPAYIPEGYQLIEEEIRTEEANAGEDPVVMLQYHQIDGEFNFYTFTEKIDHSKEDELTWYDHIDSYQLSGYTFEHAYDGGPYHNNVQGMRVTIPEKGYEILMHASLLSKEEMEKVLLSMVE</sequence>
<evidence type="ECO:0000313" key="3">
    <source>
        <dbReference type="Proteomes" id="UP001595882"/>
    </source>
</evidence>
<evidence type="ECO:0000313" key="2">
    <source>
        <dbReference type="EMBL" id="MFC4402198.1"/>
    </source>
</evidence>